<name>A0A0F9UEP0_9ZZZZ</name>
<dbReference type="AlphaFoldDB" id="A0A0F9UEP0"/>
<organism evidence="1">
    <name type="scientific">marine sediment metagenome</name>
    <dbReference type="NCBI Taxonomy" id="412755"/>
    <lineage>
        <taxon>unclassified sequences</taxon>
        <taxon>metagenomes</taxon>
        <taxon>ecological metagenomes</taxon>
    </lineage>
</organism>
<protein>
    <submittedName>
        <fullName evidence="1">Uncharacterized protein</fullName>
    </submittedName>
</protein>
<evidence type="ECO:0000313" key="1">
    <source>
        <dbReference type="EMBL" id="KKN85802.1"/>
    </source>
</evidence>
<gene>
    <name evidence="1" type="ORF">LCGC14_0276090</name>
</gene>
<reference evidence="1" key="1">
    <citation type="journal article" date="2015" name="Nature">
        <title>Complex archaea that bridge the gap between prokaryotes and eukaryotes.</title>
        <authorList>
            <person name="Spang A."/>
            <person name="Saw J.H."/>
            <person name="Jorgensen S.L."/>
            <person name="Zaremba-Niedzwiedzka K."/>
            <person name="Martijn J."/>
            <person name="Lind A.E."/>
            <person name="van Eijk R."/>
            <person name="Schleper C."/>
            <person name="Guy L."/>
            <person name="Ettema T.J."/>
        </authorList>
    </citation>
    <scope>NUCLEOTIDE SEQUENCE</scope>
</reference>
<dbReference type="EMBL" id="LAZR01000155">
    <property type="protein sequence ID" value="KKN85802.1"/>
    <property type="molecule type" value="Genomic_DNA"/>
</dbReference>
<accession>A0A0F9UEP0</accession>
<proteinExistence type="predicted"/>
<comment type="caution">
    <text evidence="1">The sequence shown here is derived from an EMBL/GenBank/DDBJ whole genome shotgun (WGS) entry which is preliminary data.</text>
</comment>
<sequence length="93" mass="10473">MGNTIDLKPSDLEGDESLTEERKLRYVNVDGGKRCPFCGSSVVMCSYEKGQFVGDQGRLHLEIPSDCLTCKKEWIDFFTLTDVREAPDHIEGD</sequence>